<dbReference type="GO" id="GO:0042981">
    <property type="term" value="P:regulation of apoptotic process"/>
    <property type="evidence" value="ECO:0007669"/>
    <property type="project" value="InterPro"/>
</dbReference>
<organism evidence="4 5">
    <name type="scientific">Plakobranchus ocellatus</name>
    <dbReference type="NCBI Taxonomy" id="259542"/>
    <lineage>
        <taxon>Eukaryota</taxon>
        <taxon>Metazoa</taxon>
        <taxon>Spiralia</taxon>
        <taxon>Lophotrochozoa</taxon>
        <taxon>Mollusca</taxon>
        <taxon>Gastropoda</taxon>
        <taxon>Heterobranchia</taxon>
        <taxon>Euthyneura</taxon>
        <taxon>Panpulmonata</taxon>
        <taxon>Sacoglossa</taxon>
        <taxon>Placobranchoidea</taxon>
        <taxon>Plakobranchidae</taxon>
        <taxon>Plakobranchus</taxon>
    </lineage>
</organism>
<keyword evidence="1" id="KW-0053">Apoptosis</keyword>
<sequence>MDDVDQEKLAFRSMLLDVARNIEETELERLKLLCSDFIGVRTRSQIKTTLALFEELEKQGKLKVSDVSFLVYLLEKGCKDRPNLLSIVETYKTQHPSHKSEAQKAIAQFMSTNLGKDFKRVLRCVGLDDPSLERLQLDYPGKTEEVIYQGFIKCFSDPINASVEKVLESLERSHRKDLADIIRSGSYV</sequence>
<dbReference type="InterPro" id="IPR000488">
    <property type="entry name" value="Death_dom"/>
</dbReference>
<name>A0AAV4D3T9_9GAST</name>
<protein>
    <submittedName>
        <fullName evidence="4">Fas-associated death domain protein</fullName>
    </submittedName>
</protein>
<dbReference type="PROSITE" id="PS50168">
    <property type="entry name" value="DED"/>
    <property type="match status" value="1"/>
</dbReference>
<reference evidence="4 5" key="1">
    <citation type="journal article" date="2021" name="Elife">
        <title>Chloroplast acquisition without the gene transfer in kleptoplastic sea slugs, Plakobranchus ocellatus.</title>
        <authorList>
            <person name="Maeda T."/>
            <person name="Takahashi S."/>
            <person name="Yoshida T."/>
            <person name="Shimamura S."/>
            <person name="Takaki Y."/>
            <person name="Nagai Y."/>
            <person name="Toyoda A."/>
            <person name="Suzuki Y."/>
            <person name="Arimoto A."/>
            <person name="Ishii H."/>
            <person name="Satoh N."/>
            <person name="Nishiyama T."/>
            <person name="Hasebe M."/>
            <person name="Maruyama T."/>
            <person name="Minagawa J."/>
            <person name="Obokata J."/>
            <person name="Shigenobu S."/>
        </authorList>
    </citation>
    <scope>NUCLEOTIDE SEQUENCE [LARGE SCALE GENOMIC DNA]</scope>
</reference>
<dbReference type="SUPFAM" id="SSF47986">
    <property type="entry name" value="DEATH domain"/>
    <property type="match status" value="2"/>
</dbReference>
<proteinExistence type="predicted"/>
<dbReference type="InterPro" id="IPR011029">
    <property type="entry name" value="DEATH-like_dom_sf"/>
</dbReference>
<dbReference type="SMART" id="SM00031">
    <property type="entry name" value="DED"/>
    <property type="match status" value="1"/>
</dbReference>
<dbReference type="InterPro" id="IPR001875">
    <property type="entry name" value="DED_dom"/>
</dbReference>
<evidence type="ECO:0000313" key="4">
    <source>
        <dbReference type="EMBL" id="GFO38852.1"/>
    </source>
</evidence>
<dbReference type="GO" id="GO:0007165">
    <property type="term" value="P:signal transduction"/>
    <property type="evidence" value="ECO:0007669"/>
    <property type="project" value="InterPro"/>
</dbReference>
<dbReference type="PANTHER" id="PTHR48169">
    <property type="entry name" value="DED DOMAIN-CONTAINING PROTEIN"/>
    <property type="match status" value="1"/>
</dbReference>
<accession>A0AAV4D3T9</accession>
<dbReference type="EMBL" id="BLXT01007365">
    <property type="protein sequence ID" value="GFO38852.1"/>
    <property type="molecule type" value="Genomic_DNA"/>
</dbReference>
<dbReference type="AlphaFoldDB" id="A0AAV4D3T9"/>
<dbReference type="CDD" id="cd01670">
    <property type="entry name" value="Death"/>
    <property type="match status" value="1"/>
</dbReference>
<dbReference type="Gene3D" id="1.10.533.10">
    <property type="entry name" value="Death Domain, Fas"/>
    <property type="match status" value="2"/>
</dbReference>
<dbReference type="Pfam" id="PF01335">
    <property type="entry name" value="DED"/>
    <property type="match status" value="1"/>
</dbReference>
<keyword evidence="5" id="KW-1185">Reference proteome</keyword>
<feature type="domain" description="DED" evidence="3">
    <location>
        <begin position="10"/>
        <end position="90"/>
    </location>
</feature>
<dbReference type="PROSITE" id="PS50017">
    <property type="entry name" value="DEATH_DOMAIN"/>
    <property type="match status" value="1"/>
</dbReference>
<dbReference type="Proteomes" id="UP000735302">
    <property type="component" value="Unassembled WGS sequence"/>
</dbReference>
<dbReference type="CDD" id="cd00045">
    <property type="entry name" value="DED"/>
    <property type="match status" value="1"/>
</dbReference>
<comment type="caution">
    <text evidence="4">The sequence shown here is derived from an EMBL/GenBank/DDBJ whole genome shotgun (WGS) entry which is preliminary data.</text>
</comment>
<evidence type="ECO:0000256" key="1">
    <source>
        <dbReference type="ARBA" id="ARBA00022703"/>
    </source>
</evidence>
<dbReference type="GO" id="GO:0006915">
    <property type="term" value="P:apoptotic process"/>
    <property type="evidence" value="ECO:0007669"/>
    <property type="project" value="UniProtKB-KW"/>
</dbReference>
<evidence type="ECO:0000313" key="5">
    <source>
        <dbReference type="Proteomes" id="UP000735302"/>
    </source>
</evidence>
<gene>
    <name evidence="4" type="ORF">PoB_006535700</name>
</gene>
<dbReference type="PANTHER" id="PTHR48169:SF7">
    <property type="entry name" value="CASPASE 10"/>
    <property type="match status" value="1"/>
</dbReference>
<evidence type="ECO:0000259" key="2">
    <source>
        <dbReference type="PROSITE" id="PS50017"/>
    </source>
</evidence>
<evidence type="ECO:0000259" key="3">
    <source>
        <dbReference type="PROSITE" id="PS50168"/>
    </source>
</evidence>
<feature type="domain" description="Death" evidence="2">
    <location>
        <begin position="103"/>
        <end position="186"/>
    </location>
</feature>